<proteinExistence type="predicted"/>
<gene>
    <name evidence="1" type="ORF">EZ444_10120</name>
</gene>
<dbReference type="InterPro" id="IPR014710">
    <property type="entry name" value="RmlC-like_jellyroll"/>
</dbReference>
<comment type="caution">
    <text evidence="1">The sequence shown here is derived from an EMBL/GenBank/DDBJ whole genome shotgun (WGS) entry which is preliminary data.</text>
</comment>
<sequence length="223" mass="25581">MKQFKKSSLVRKEQISPACYDQITKYFSMVSGDLDSFFPSLKDKLVGYYSSGRNILLRGGAVSDKCWFITEGLVVAYYYDQLNEPVTFAIFEAGEIAMLPDSYTGGQVSECYLMACPDTHLLEINAAVTKIIYELFPETERLGTLILAQQWKKIHQRDGLLRRKGKERVKQFYVAYPGIEGSGRKITLVQKIICSYLIITESSLSRLRKEIKEEKYKYSIKEN</sequence>
<evidence type="ECO:0000313" key="1">
    <source>
        <dbReference type="EMBL" id="TCC97196.1"/>
    </source>
</evidence>
<dbReference type="SUPFAM" id="SSF51206">
    <property type="entry name" value="cAMP-binding domain-like"/>
    <property type="match status" value="1"/>
</dbReference>
<dbReference type="Gene3D" id="2.60.120.10">
    <property type="entry name" value="Jelly Rolls"/>
    <property type="match status" value="1"/>
</dbReference>
<evidence type="ECO:0000313" key="2">
    <source>
        <dbReference type="Proteomes" id="UP000291117"/>
    </source>
</evidence>
<dbReference type="InterPro" id="IPR018490">
    <property type="entry name" value="cNMP-bd_dom_sf"/>
</dbReference>
<organism evidence="1 2">
    <name type="scientific">Pedobacter hiemivivus</name>
    <dbReference type="NCBI Taxonomy" id="2530454"/>
    <lineage>
        <taxon>Bacteria</taxon>
        <taxon>Pseudomonadati</taxon>
        <taxon>Bacteroidota</taxon>
        <taxon>Sphingobacteriia</taxon>
        <taxon>Sphingobacteriales</taxon>
        <taxon>Sphingobacteriaceae</taxon>
        <taxon>Pedobacter</taxon>
    </lineage>
</organism>
<dbReference type="RefSeq" id="WP_131608609.1">
    <property type="nucleotide sequence ID" value="NZ_SJSM01000004.1"/>
</dbReference>
<dbReference type="EMBL" id="SJSM01000004">
    <property type="protein sequence ID" value="TCC97196.1"/>
    <property type="molecule type" value="Genomic_DNA"/>
</dbReference>
<protein>
    <submittedName>
        <fullName evidence="1">Crp/Fnr family transcriptional regulator</fullName>
    </submittedName>
</protein>
<dbReference type="OrthoDB" id="754844at2"/>
<keyword evidence="2" id="KW-1185">Reference proteome</keyword>
<reference evidence="1 2" key="1">
    <citation type="submission" date="2019-02" db="EMBL/GenBank/DDBJ databases">
        <title>Pedobacter sp. RP-3-8 sp. nov., isolated from Arctic soil.</title>
        <authorList>
            <person name="Dahal R.H."/>
        </authorList>
    </citation>
    <scope>NUCLEOTIDE SEQUENCE [LARGE SCALE GENOMIC DNA]</scope>
    <source>
        <strain evidence="1 2">RP-3-8</strain>
    </source>
</reference>
<accession>A0A4V2MK79</accession>
<name>A0A4V2MK79_9SPHI</name>
<dbReference type="AlphaFoldDB" id="A0A4V2MK79"/>
<dbReference type="Proteomes" id="UP000291117">
    <property type="component" value="Unassembled WGS sequence"/>
</dbReference>